<dbReference type="EMBL" id="POAF01000004">
    <property type="protein sequence ID" value="RBM01249.1"/>
    <property type="molecule type" value="Genomic_DNA"/>
</dbReference>
<dbReference type="PANTHER" id="PTHR42920">
    <property type="entry name" value="OS03G0707200 PROTEIN-RELATED"/>
    <property type="match status" value="1"/>
</dbReference>
<comment type="similarity">
    <text evidence="2">Belongs to the EamA transporter family.</text>
</comment>
<feature type="transmembrane region" description="Helical" evidence="8">
    <location>
        <begin position="18"/>
        <end position="38"/>
    </location>
</feature>
<keyword evidence="6 8" id="KW-0472">Membrane</keyword>
<feature type="compositionally biased region" description="Polar residues" evidence="7">
    <location>
        <begin position="299"/>
        <end position="311"/>
    </location>
</feature>
<dbReference type="InterPro" id="IPR037185">
    <property type="entry name" value="EmrE-like"/>
</dbReference>
<feature type="domain" description="EamA" evidence="9">
    <location>
        <begin position="157"/>
        <end position="286"/>
    </location>
</feature>
<dbReference type="InterPro" id="IPR000620">
    <property type="entry name" value="EamA_dom"/>
</dbReference>
<feature type="transmembrane region" description="Helical" evidence="8">
    <location>
        <begin position="103"/>
        <end position="122"/>
    </location>
</feature>
<feature type="transmembrane region" description="Helical" evidence="8">
    <location>
        <begin position="187"/>
        <end position="207"/>
    </location>
</feature>
<gene>
    <name evidence="10" type="ORF">C1H84_09945</name>
</gene>
<reference evidence="10 11" key="1">
    <citation type="submission" date="2018-01" db="EMBL/GenBank/DDBJ databases">
        <title>Glutamicibacter soli strain NHPC-3 Whole genome sequence and assembly.</title>
        <authorList>
            <person name="Choudhury P."/>
            <person name="Gupta D."/>
            <person name="Sengupta K."/>
            <person name="Jawed A."/>
            <person name="Sultana N."/>
            <person name="Saha P."/>
        </authorList>
    </citation>
    <scope>NUCLEOTIDE SEQUENCE [LARGE SCALE GENOMIC DNA]</scope>
    <source>
        <strain evidence="10 11">NHPC-3</strain>
    </source>
</reference>
<proteinExistence type="inferred from homology"/>
<keyword evidence="5 8" id="KW-1133">Transmembrane helix</keyword>
<dbReference type="PANTHER" id="PTHR42920:SF5">
    <property type="entry name" value="EAMA DOMAIN-CONTAINING PROTEIN"/>
    <property type="match status" value="1"/>
</dbReference>
<dbReference type="GO" id="GO:0005886">
    <property type="term" value="C:plasma membrane"/>
    <property type="evidence" value="ECO:0007669"/>
    <property type="project" value="UniProtKB-SubCell"/>
</dbReference>
<comment type="subcellular location">
    <subcellularLocation>
        <location evidence="1">Cell membrane</location>
        <topology evidence="1">Multi-pass membrane protein</topology>
    </subcellularLocation>
</comment>
<sequence>MVHISAIRENFSLSRQEAALLAITSVWGGTFLLIHLAMRHSGPMFFVGVRFVIAGLVAAAIFSKSLRRITGRELWAGTAIGVMIFLGYGLQTQGLQTINSSTSAFLTALYVPMVPLLQWLVFRQRPHTMVLLGAGLAFVGLLLLAGPGAVTLGLGPGEIATLASTLPMAAEILLIGFYAGKVNLGRVTVIQLLVAGGLGFSAMPAAGESVPEFSWLWAAPAIGLGAASFLIQATMNWAQKSVSPARATIIYAGEPVWAGIFGRMAGDRMPALALLGAAVIVAGTLLSEIRPRPEDTTRDQAQAPNQDALTE</sequence>
<dbReference type="AlphaFoldDB" id="A0A365YFD1"/>
<evidence type="ECO:0000256" key="6">
    <source>
        <dbReference type="ARBA" id="ARBA00023136"/>
    </source>
</evidence>
<keyword evidence="11" id="KW-1185">Reference proteome</keyword>
<organism evidence="10 11">
    <name type="scientific">Glutamicibacter soli</name>
    <dbReference type="NCBI Taxonomy" id="453836"/>
    <lineage>
        <taxon>Bacteria</taxon>
        <taxon>Bacillati</taxon>
        <taxon>Actinomycetota</taxon>
        <taxon>Actinomycetes</taxon>
        <taxon>Micrococcales</taxon>
        <taxon>Micrococcaceae</taxon>
        <taxon>Glutamicibacter</taxon>
    </lineage>
</organism>
<feature type="transmembrane region" description="Helical" evidence="8">
    <location>
        <begin position="44"/>
        <end position="62"/>
    </location>
</feature>
<feature type="transmembrane region" description="Helical" evidence="8">
    <location>
        <begin position="129"/>
        <end position="153"/>
    </location>
</feature>
<evidence type="ECO:0000256" key="5">
    <source>
        <dbReference type="ARBA" id="ARBA00022989"/>
    </source>
</evidence>
<evidence type="ECO:0000313" key="10">
    <source>
        <dbReference type="EMBL" id="RBM01249.1"/>
    </source>
</evidence>
<keyword evidence="3" id="KW-1003">Cell membrane</keyword>
<feature type="transmembrane region" description="Helical" evidence="8">
    <location>
        <begin position="213"/>
        <end position="231"/>
    </location>
</feature>
<evidence type="ECO:0000313" key="11">
    <source>
        <dbReference type="Proteomes" id="UP000252167"/>
    </source>
</evidence>
<feature type="region of interest" description="Disordered" evidence="7">
    <location>
        <begin position="291"/>
        <end position="311"/>
    </location>
</feature>
<evidence type="ECO:0000259" key="9">
    <source>
        <dbReference type="Pfam" id="PF00892"/>
    </source>
</evidence>
<dbReference type="Proteomes" id="UP000252167">
    <property type="component" value="Unassembled WGS sequence"/>
</dbReference>
<dbReference type="SUPFAM" id="SSF103481">
    <property type="entry name" value="Multidrug resistance efflux transporter EmrE"/>
    <property type="match status" value="2"/>
</dbReference>
<evidence type="ECO:0000256" key="7">
    <source>
        <dbReference type="SAM" id="MobiDB-lite"/>
    </source>
</evidence>
<feature type="domain" description="EamA" evidence="9">
    <location>
        <begin position="20"/>
        <end position="144"/>
    </location>
</feature>
<feature type="transmembrane region" description="Helical" evidence="8">
    <location>
        <begin position="74"/>
        <end position="91"/>
    </location>
</feature>
<name>A0A365YFD1_9MICC</name>
<dbReference type="Pfam" id="PF00892">
    <property type="entry name" value="EamA"/>
    <property type="match status" value="2"/>
</dbReference>
<accession>A0A365YFD1</accession>
<comment type="caution">
    <text evidence="10">The sequence shown here is derived from an EMBL/GenBank/DDBJ whole genome shotgun (WGS) entry which is preliminary data.</text>
</comment>
<evidence type="ECO:0000256" key="2">
    <source>
        <dbReference type="ARBA" id="ARBA00007362"/>
    </source>
</evidence>
<protein>
    <submittedName>
        <fullName evidence="10">EamA/RhaT family transporter</fullName>
    </submittedName>
</protein>
<dbReference type="InterPro" id="IPR051258">
    <property type="entry name" value="Diverse_Substrate_Transporter"/>
</dbReference>
<evidence type="ECO:0000256" key="1">
    <source>
        <dbReference type="ARBA" id="ARBA00004651"/>
    </source>
</evidence>
<evidence type="ECO:0000256" key="3">
    <source>
        <dbReference type="ARBA" id="ARBA00022475"/>
    </source>
</evidence>
<keyword evidence="4 8" id="KW-0812">Transmembrane</keyword>
<evidence type="ECO:0000256" key="8">
    <source>
        <dbReference type="SAM" id="Phobius"/>
    </source>
</evidence>
<feature type="transmembrane region" description="Helical" evidence="8">
    <location>
        <begin position="159"/>
        <end position="180"/>
    </location>
</feature>
<evidence type="ECO:0000256" key="4">
    <source>
        <dbReference type="ARBA" id="ARBA00022692"/>
    </source>
</evidence>